<dbReference type="Gene3D" id="1.10.287.70">
    <property type="match status" value="1"/>
</dbReference>
<dbReference type="PROSITE" id="PS50042">
    <property type="entry name" value="CNMP_BINDING_3"/>
    <property type="match status" value="1"/>
</dbReference>
<keyword evidence="3 8" id="KW-0812">Transmembrane</keyword>
<comment type="caution">
    <text evidence="10">The sequence shown here is derived from an EMBL/GenBank/DDBJ whole genome shotgun (WGS) entry which is preliminary data.</text>
</comment>
<dbReference type="InterPro" id="IPR005821">
    <property type="entry name" value="Ion_trans_dom"/>
</dbReference>
<dbReference type="PRINTS" id="PR01463">
    <property type="entry name" value="EAGCHANLFMLY"/>
</dbReference>
<evidence type="ECO:0000256" key="4">
    <source>
        <dbReference type="ARBA" id="ARBA00022989"/>
    </source>
</evidence>
<reference evidence="10 11" key="1">
    <citation type="submission" date="2016-11" db="EMBL/GenBank/DDBJ databases">
        <title>The macronuclear genome of Stentor coeruleus: a giant cell with tiny introns.</title>
        <authorList>
            <person name="Slabodnick M."/>
            <person name="Ruby J.G."/>
            <person name="Reiff S.B."/>
            <person name="Swart E.C."/>
            <person name="Gosai S."/>
            <person name="Prabakaran S."/>
            <person name="Witkowska E."/>
            <person name="Larue G.E."/>
            <person name="Fisher S."/>
            <person name="Freeman R.M."/>
            <person name="Gunawardena J."/>
            <person name="Chu W."/>
            <person name="Stover N.A."/>
            <person name="Gregory B.D."/>
            <person name="Nowacki M."/>
            <person name="Derisi J."/>
            <person name="Roy S.W."/>
            <person name="Marshall W.F."/>
            <person name="Sood P."/>
        </authorList>
    </citation>
    <scope>NUCLEOTIDE SEQUENCE [LARGE SCALE GENOMIC DNA]</scope>
    <source>
        <strain evidence="10">WM001</strain>
    </source>
</reference>
<dbReference type="InterPro" id="IPR014710">
    <property type="entry name" value="RmlC-like_jellyroll"/>
</dbReference>
<dbReference type="PANTHER" id="PTHR47823">
    <property type="entry name" value="ION_TRANS DOMAIN-CONTAINING PROTEIN"/>
    <property type="match status" value="1"/>
</dbReference>
<evidence type="ECO:0000256" key="3">
    <source>
        <dbReference type="ARBA" id="ARBA00022692"/>
    </source>
</evidence>
<evidence type="ECO:0000259" key="9">
    <source>
        <dbReference type="PROSITE" id="PS50042"/>
    </source>
</evidence>
<keyword evidence="6 8" id="KW-0472">Membrane</keyword>
<dbReference type="Pfam" id="PF00520">
    <property type="entry name" value="Ion_trans"/>
    <property type="match status" value="1"/>
</dbReference>
<dbReference type="InterPro" id="IPR003938">
    <property type="entry name" value="K_chnl_volt-dep_EAG/ELK/ERG"/>
</dbReference>
<feature type="transmembrane region" description="Helical" evidence="8">
    <location>
        <begin position="163"/>
        <end position="181"/>
    </location>
</feature>
<feature type="domain" description="Cyclic nucleotide-binding" evidence="9">
    <location>
        <begin position="439"/>
        <end position="543"/>
    </location>
</feature>
<protein>
    <recommendedName>
        <fullName evidence="9">Cyclic nucleotide-binding domain-containing protein</fullName>
    </recommendedName>
</protein>
<evidence type="ECO:0000256" key="5">
    <source>
        <dbReference type="ARBA" id="ARBA00023065"/>
    </source>
</evidence>
<evidence type="ECO:0000256" key="2">
    <source>
        <dbReference type="ARBA" id="ARBA00022448"/>
    </source>
</evidence>
<dbReference type="InterPro" id="IPR018490">
    <property type="entry name" value="cNMP-bd_dom_sf"/>
</dbReference>
<feature type="transmembrane region" description="Helical" evidence="8">
    <location>
        <begin position="90"/>
        <end position="111"/>
    </location>
</feature>
<keyword evidence="11" id="KW-1185">Reference proteome</keyword>
<proteinExistence type="predicted"/>
<accession>A0A1R2C2J4</accession>
<evidence type="ECO:0000256" key="8">
    <source>
        <dbReference type="SAM" id="Phobius"/>
    </source>
</evidence>
<organism evidence="10 11">
    <name type="scientific">Stentor coeruleus</name>
    <dbReference type="NCBI Taxonomy" id="5963"/>
    <lineage>
        <taxon>Eukaryota</taxon>
        <taxon>Sar</taxon>
        <taxon>Alveolata</taxon>
        <taxon>Ciliophora</taxon>
        <taxon>Postciliodesmatophora</taxon>
        <taxon>Heterotrichea</taxon>
        <taxon>Heterotrichida</taxon>
        <taxon>Stentoridae</taxon>
        <taxon>Stentor</taxon>
    </lineage>
</organism>
<feature type="transmembrane region" description="Helical" evidence="8">
    <location>
        <begin position="123"/>
        <end position="142"/>
    </location>
</feature>
<gene>
    <name evidence="10" type="ORF">SteCoe_15934</name>
</gene>
<evidence type="ECO:0000313" key="10">
    <source>
        <dbReference type="EMBL" id="OMJ83216.1"/>
    </source>
</evidence>
<dbReference type="OrthoDB" id="417811at2759"/>
<dbReference type="AlphaFoldDB" id="A0A1R2C2J4"/>
<dbReference type="Proteomes" id="UP000187209">
    <property type="component" value="Unassembled WGS sequence"/>
</dbReference>
<keyword evidence="2" id="KW-0813">Transport</keyword>
<evidence type="ECO:0000256" key="6">
    <source>
        <dbReference type="ARBA" id="ARBA00023136"/>
    </source>
</evidence>
<dbReference type="PANTHER" id="PTHR47823:SF9">
    <property type="entry name" value="CHROMOSOME UNDETERMINED SCAFFOLD_10, WHOLE GENOME SHOTGUN SEQUENCE"/>
    <property type="match status" value="1"/>
</dbReference>
<sequence length="630" mass="74515">MKIRPRMNIILFNSWTGDRFNAIAKGHRIKFRSGASIRNQFKMIIQPKDLKKIFQPQRLSHLDSFLDSEKSLLKLYAKDKKYIIPNTCKILGIFRISMSFFIVYSVISSLLDLAFDMYFEGEDILNSIVWVLFLIDLGLNFITERFDVRGRSIKNLKFIAKSYVKGWFIFDILAILPLRFWGHNKAEELLRLIRVFKIKTVFTILPMHSVIKYFLRNYKEQSIKYKKTSTILNIIWDFIVEIFSIIFFSFFTTCVFWYVSLQLTNLLGIRETFIIENQLEGENISESFIKTLYFIVTSMATVGYGDFLPENVYERIFISMILVYSTVWFTVSRGKALEFLEKVWKFNRKKSDFEKLDIFITQLENAHGLLPYQLKIDILSHFQYYQEKEFMKNCKLKIISDKKIKTIHVKNKISDTIPYKLKKQLFNFMYDDYFMHFRFFFPDNLNFKYKICKFFQPRQYTPGTIILNQGAMCDELIFIKDGSFYLGFYDYINQITQHCKRFQDWALVGDYSFFFNKPSFALYEVYSQTSGMAIPKAPLENLMKLNYSSLFNKVRSKIGLRSCRLLKIMAGKGFVRSEELMAEVISLLEIENAILNEEACLCNIYKSCASIDSSLSKIKQILHELKFGIY</sequence>
<feature type="transmembrane region" description="Helical" evidence="8">
    <location>
        <begin position="193"/>
        <end position="215"/>
    </location>
</feature>
<evidence type="ECO:0000256" key="1">
    <source>
        <dbReference type="ARBA" id="ARBA00004141"/>
    </source>
</evidence>
<dbReference type="CDD" id="cd00038">
    <property type="entry name" value="CAP_ED"/>
    <property type="match status" value="1"/>
</dbReference>
<evidence type="ECO:0000256" key="7">
    <source>
        <dbReference type="ARBA" id="ARBA00023303"/>
    </source>
</evidence>
<dbReference type="GO" id="GO:0016020">
    <property type="term" value="C:membrane"/>
    <property type="evidence" value="ECO:0007669"/>
    <property type="project" value="UniProtKB-SubCell"/>
</dbReference>
<evidence type="ECO:0000313" key="11">
    <source>
        <dbReference type="Proteomes" id="UP000187209"/>
    </source>
</evidence>
<feature type="transmembrane region" description="Helical" evidence="8">
    <location>
        <begin position="235"/>
        <end position="259"/>
    </location>
</feature>
<keyword evidence="5" id="KW-0406">Ion transport</keyword>
<dbReference type="SUPFAM" id="SSF51206">
    <property type="entry name" value="cAMP-binding domain-like"/>
    <property type="match status" value="1"/>
</dbReference>
<keyword evidence="7" id="KW-0407">Ion channel</keyword>
<keyword evidence="4 8" id="KW-1133">Transmembrane helix</keyword>
<name>A0A1R2C2J4_9CILI</name>
<dbReference type="Gene3D" id="2.60.120.10">
    <property type="entry name" value="Jelly Rolls"/>
    <property type="match status" value="1"/>
</dbReference>
<dbReference type="GO" id="GO:0005249">
    <property type="term" value="F:voltage-gated potassium channel activity"/>
    <property type="evidence" value="ECO:0007669"/>
    <property type="project" value="InterPro"/>
</dbReference>
<dbReference type="EMBL" id="MPUH01000312">
    <property type="protein sequence ID" value="OMJ83216.1"/>
    <property type="molecule type" value="Genomic_DNA"/>
</dbReference>
<comment type="subcellular location">
    <subcellularLocation>
        <location evidence="1">Membrane</location>
        <topology evidence="1">Multi-pass membrane protein</topology>
    </subcellularLocation>
</comment>
<dbReference type="InterPro" id="IPR000595">
    <property type="entry name" value="cNMP-bd_dom"/>
</dbReference>
<dbReference type="SUPFAM" id="SSF81324">
    <property type="entry name" value="Voltage-gated potassium channels"/>
    <property type="match status" value="1"/>
</dbReference>